<accession>A0A6N2LNN3</accession>
<feature type="region of interest" description="Disordered" evidence="1">
    <location>
        <begin position="44"/>
        <end position="63"/>
    </location>
</feature>
<evidence type="ECO:0000256" key="1">
    <source>
        <dbReference type="SAM" id="MobiDB-lite"/>
    </source>
</evidence>
<sequence length="104" mass="11684">MEKLFGSCSLAQNGKILNSRAFCASNQSHSNTWVYKRRVQQPELTPLQAQESEPEKGNEISPALDELSPNIYQPIAIRKGKGECTKKPLYPMANYVIPEILTFT</sequence>
<dbReference type="EMBL" id="CAADRP010001585">
    <property type="protein sequence ID" value="VFU42650.1"/>
    <property type="molecule type" value="Genomic_DNA"/>
</dbReference>
<evidence type="ECO:0000313" key="2">
    <source>
        <dbReference type="EMBL" id="VFU42650.1"/>
    </source>
</evidence>
<dbReference type="AlphaFoldDB" id="A0A6N2LNN3"/>
<reference evidence="2" key="1">
    <citation type="submission" date="2019-03" db="EMBL/GenBank/DDBJ databases">
        <authorList>
            <person name="Mank J."/>
            <person name="Almeida P."/>
        </authorList>
    </citation>
    <scope>NUCLEOTIDE SEQUENCE</scope>
    <source>
        <strain evidence="2">78183</strain>
    </source>
</reference>
<organism evidence="2">
    <name type="scientific">Salix viminalis</name>
    <name type="common">Common osier</name>
    <name type="synonym">Basket willow</name>
    <dbReference type="NCBI Taxonomy" id="40686"/>
    <lineage>
        <taxon>Eukaryota</taxon>
        <taxon>Viridiplantae</taxon>
        <taxon>Streptophyta</taxon>
        <taxon>Embryophyta</taxon>
        <taxon>Tracheophyta</taxon>
        <taxon>Spermatophyta</taxon>
        <taxon>Magnoliopsida</taxon>
        <taxon>eudicotyledons</taxon>
        <taxon>Gunneridae</taxon>
        <taxon>Pentapetalae</taxon>
        <taxon>rosids</taxon>
        <taxon>fabids</taxon>
        <taxon>Malpighiales</taxon>
        <taxon>Salicaceae</taxon>
        <taxon>Saliceae</taxon>
        <taxon>Salix</taxon>
    </lineage>
</organism>
<gene>
    <name evidence="2" type="ORF">SVIM_LOCUS257903</name>
</gene>
<protein>
    <submittedName>
        <fullName evidence="2">Uncharacterized protein</fullName>
    </submittedName>
</protein>
<proteinExistence type="predicted"/>
<name>A0A6N2LNN3_SALVM</name>